<sequence length="88" mass="9794">MNVHAAHGRNAAGGKEQRIARQEGRNHQAGFAEYNQKQDDVNPNAVLQGQFGQMAVDVEDEVDNGLKHVVFSLSAAKRARIVTERRRK</sequence>
<dbReference type="AlphaFoldDB" id="D4DUQ1"/>
<evidence type="ECO:0000313" key="3">
    <source>
        <dbReference type="Proteomes" id="UP000005536"/>
    </source>
</evidence>
<accession>D4DUQ1</accession>
<reference evidence="2 3" key="1">
    <citation type="submission" date="2010-02" db="EMBL/GenBank/DDBJ databases">
        <authorList>
            <person name="Weinstock G."/>
            <person name="Sodergren E."/>
            <person name="Clifton S."/>
            <person name="Fulton L."/>
            <person name="Fulton B."/>
            <person name="Courtney L."/>
            <person name="Fronick C."/>
            <person name="Harrison M."/>
            <person name="Strong C."/>
            <person name="Farmer C."/>
            <person name="Delahaunty K."/>
            <person name="Markovic C."/>
            <person name="Hall O."/>
            <person name="Minx P."/>
            <person name="Tomlinson C."/>
            <person name="Mitreva M."/>
            <person name="Nelson J."/>
            <person name="Hou S."/>
            <person name="Wollam A."/>
            <person name="Pepin K.H."/>
            <person name="Johnson M."/>
            <person name="Bhonagiri V."/>
            <person name="Zhang X."/>
            <person name="Suruliraj S."/>
            <person name="Warren W."/>
            <person name="Chinwalla A."/>
            <person name="Mardis E.R."/>
            <person name="Wilson R.K."/>
        </authorList>
    </citation>
    <scope>NUCLEOTIDE SEQUENCE [LARGE SCALE GENOMIC DNA]</scope>
    <source>
        <strain evidence="2 3">ATCC 29315</strain>
    </source>
</reference>
<feature type="region of interest" description="Disordered" evidence="1">
    <location>
        <begin position="1"/>
        <end position="43"/>
    </location>
</feature>
<organism evidence="2 3">
    <name type="scientific">Neisseria elongata subsp. glycolytica ATCC 29315</name>
    <dbReference type="NCBI Taxonomy" id="546263"/>
    <lineage>
        <taxon>Bacteria</taxon>
        <taxon>Pseudomonadati</taxon>
        <taxon>Pseudomonadota</taxon>
        <taxon>Betaproteobacteria</taxon>
        <taxon>Neisseriales</taxon>
        <taxon>Neisseriaceae</taxon>
        <taxon>Neisseria</taxon>
    </lineage>
</organism>
<evidence type="ECO:0000256" key="1">
    <source>
        <dbReference type="SAM" id="MobiDB-lite"/>
    </source>
</evidence>
<comment type="caution">
    <text evidence="2">The sequence shown here is derived from an EMBL/GenBank/DDBJ whole genome shotgun (WGS) entry which is preliminary data.</text>
</comment>
<gene>
    <name evidence="2" type="ORF">NEIELOOT_02845</name>
</gene>
<dbReference type="EMBL" id="ADBF01000254">
    <property type="protein sequence ID" value="EFE48488.1"/>
    <property type="molecule type" value="Genomic_DNA"/>
</dbReference>
<name>D4DUQ1_NEIEG</name>
<dbReference type="Proteomes" id="UP000005536">
    <property type="component" value="Unassembled WGS sequence"/>
</dbReference>
<feature type="compositionally biased region" description="Basic and acidic residues" evidence="1">
    <location>
        <begin position="15"/>
        <end position="26"/>
    </location>
</feature>
<evidence type="ECO:0000313" key="2">
    <source>
        <dbReference type="EMBL" id="EFE48488.1"/>
    </source>
</evidence>
<protein>
    <submittedName>
        <fullName evidence="2">Uncharacterized protein</fullName>
    </submittedName>
</protein>
<proteinExistence type="predicted"/>